<evidence type="ECO:0000256" key="2">
    <source>
        <dbReference type="SAM" id="SignalP"/>
    </source>
</evidence>
<keyword evidence="2" id="KW-0732">Signal</keyword>
<feature type="transmembrane region" description="Helical" evidence="1">
    <location>
        <begin position="163"/>
        <end position="183"/>
    </location>
</feature>
<proteinExistence type="predicted"/>
<feature type="transmembrane region" description="Helical" evidence="1">
    <location>
        <begin position="135"/>
        <end position="156"/>
    </location>
</feature>
<evidence type="ECO:0000256" key="1">
    <source>
        <dbReference type="SAM" id="Phobius"/>
    </source>
</evidence>
<keyword evidence="1" id="KW-0472">Membrane</keyword>
<feature type="signal peptide" evidence="2">
    <location>
        <begin position="1"/>
        <end position="24"/>
    </location>
</feature>
<feature type="chain" id="PRO_5012868108" description="Secreted protein" evidence="2">
    <location>
        <begin position="25"/>
        <end position="423"/>
    </location>
</feature>
<keyword evidence="1" id="KW-0812">Transmembrane</keyword>
<keyword evidence="1" id="KW-1133">Transmembrane helix</keyword>
<sequence>MGRIFAVLALVVAVFGVAAPQAGAHGVSDTADFHLAQSFAGNELTLVVRRTQAVPGPLAIDFIAHDPVHRTSIEVGLVGAPGKATVELTRRGTHSVQLEVDRTGRWELVLTAASGEQARIPFQVMLSKMAVWEPLAYGGLSATGLLVALALITAVLAKRRFMAVVPAAAAILALTVAVTAALLSPAIPPAQAEGAIPVDAAGGRPYVNSRIEVDQSPVTGKEFRLGIKITDGNTGRPVDDLVAHHDALAHLVVSSVDGEYFRHLHPVRRAPGELGVLLVADRPGRYLVHAEFERVNSGSQLVNGSFEVTGGRMGADAPKETRQAIVGRSHTIEMDLGGKADLQPWLGMAGHLVLRNEKGDFFGHVHEMGPMRERTADETVAALPPRLRFTFTFPEPGRYFGWVQYQRNFTVTTVPLVVDARSP</sequence>
<evidence type="ECO:0008006" key="5">
    <source>
        <dbReference type="Google" id="ProtNLM"/>
    </source>
</evidence>
<organism evidence="3 4">
    <name type="scientific">Kibdelosporangium aridum</name>
    <dbReference type="NCBI Taxonomy" id="2030"/>
    <lineage>
        <taxon>Bacteria</taxon>
        <taxon>Bacillati</taxon>
        <taxon>Actinomycetota</taxon>
        <taxon>Actinomycetes</taxon>
        <taxon>Pseudonocardiales</taxon>
        <taxon>Pseudonocardiaceae</taxon>
        <taxon>Kibdelosporangium</taxon>
    </lineage>
</organism>
<dbReference type="OrthoDB" id="3813056at2"/>
<dbReference type="EMBL" id="FWXV01000005">
    <property type="protein sequence ID" value="SMD18920.1"/>
    <property type="molecule type" value="Genomic_DNA"/>
</dbReference>
<gene>
    <name evidence="3" type="ORF">SAMN05661093_05961</name>
</gene>
<dbReference type="RefSeq" id="WP_143446662.1">
    <property type="nucleotide sequence ID" value="NZ_FWXV01000005.1"/>
</dbReference>
<keyword evidence="4" id="KW-1185">Reference proteome</keyword>
<reference evidence="3 4" key="1">
    <citation type="submission" date="2017-04" db="EMBL/GenBank/DDBJ databases">
        <authorList>
            <person name="Afonso C.L."/>
            <person name="Miller P.J."/>
            <person name="Scott M.A."/>
            <person name="Spackman E."/>
            <person name="Goraichik I."/>
            <person name="Dimitrov K.M."/>
            <person name="Suarez D.L."/>
            <person name="Swayne D.E."/>
        </authorList>
    </citation>
    <scope>NUCLEOTIDE SEQUENCE [LARGE SCALE GENOMIC DNA]</scope>
    <source>
        <strain evidence="3 4">DSM 43828</strain>
    </source>
</reference>
<name>A0A1W2FAG2_KIBAR</name>
<protein>
    <recommendedName>
        <fullName evidence="5">Secreted protein</fullName>
    </recommendedName>
</protein>
<dbReference type="AlphaFoldDB" id="A0A1W2FAG2"/>
<accession>A0A1W2FAG2</accession>
<evidence type="ECO:0000313" key="3">
    <source>
        <dbReference type="EMBL" id="SMD18920.1"/>
    </source>
</evidence>
<evidence type="ECO:0000313" key="4">
    <source>
        <dbReference type="Proteomes" id="UP000192674"/>
    </source>
</evidence>
<dbReference type="Proteomes" id="UP000192674">
    <property type="component" value="Unassembled WGS sequence"/>
</dbReference>